<dbReference type="Gene3D" id="3.40.50.2000">
    <property type="entry name" value="Glycogen Phosphorylase B"/>
    <property type="match status" value="2"/>
</dbReference>
<dbReference type="InterPro" id="IPR003331">
    <property type="entry name" value="UDP_GlcNAc_Epimerase_2_dom"/>
</dbReference>
<evidence type="ECO:0000256" key="1">
    <source>
        <dbReference type="ARBA" id="ARBA00023235"/>
    </source>
</evidence>
<gene>
    <name evidence="7" type="primary">wecB</name>
    <name evidence="7" type="ORF">ABWK59_24025</name>
</gene>
<keyword evidence="1 4" id="KW-0413">Isomerase</keyword>
<evidence type="ECO:0000256" key="3">
    <source>
        <dbReference type="ARBA" id="ARBA00038858"/>
    </source>
</evidence>
<sequence>MSRLPLPDPAAGATPDRPQHHGHRPLHAAVILGTRPEAVKLAPVLRALEESTDFAPLLVNTGQHREMLDQMLARLQLTPHHDLAVMKDRQQLSDLTGRLVEGIGRVLRAEGPDLVIVQGDTTSTLCGALAAFYERIPVAHVEAGLRSGVLDNPFPEELNRLLVSRLTRWHFAPTERAGARLRSEGVPADNVYVTGNTVIDNLLWVRRRAAGRSAFRTGLRGILVTLHRRENQGDRMRAMAATLLRLARRSDVEILLPVHRSPAVRDVLVTALRDQPNITLTDPLDYFDFTASLAASDLVLTDSGGVQEEAPSLDKPVLVLRTTTERPEVVTAGAARLVGTDPDAIHAAANGLLDDPALYRSMAEAPSPFGDGRAAQRITTRLAEDFAAGPAAGIAVGAAAGDALPARW</sequence>
<dbReference type="SUPFAM" id="SSF53756">
    <property type="entry name" value="UDP-Glycosyltransferase/glycogen phosphorylase"/>
    <property type="match status" value="1"/>
</dbReference>
<reference evidence="7" key="1">
    <citation type="submission" date="2024-06" db="EMBL/GenBank/DDBJ databases">
        <title>The genome sequences of Kitasatospora sp. strain HUAS MG31.</title>
        <authorList>
            <person name="Mo P."/>
        </authorList>
    </citation>
    <scope>NUCLEOTIDE SEQUENCE</scope>
    <source>
        <strain evidence="7">HUAS MG31</strain>
    </source>
</reference>
<dbReference type="CDD" id="cd03786">
    <property type="entry name" value="GTB_UDP-GlcNAc_2-Epimerase"/>
    <property type="match status" value="1"/>
</dbReference>
<dbReference type="PANTHER" id="PTHR43174">
    <property type="entry name" value="UDP-N-ACETYLGLUCOSAMINE 2-EPIMERASE"/>
    <property type="match status" value="1"/>
</dbReference>
<evidence type="ECO:0000256" key="2">
    <source>
        <dbReference type="ARBA" id="ARBA00038209"/>
    </source>
</evidence>
<accession>A0AAU8K303</accession>
<evidence type="ECO:0000256" key="5">
    <source>
        <dbReference type="SAM" id="MobiDB-lite"/>
    </source>
</evidence>
<dbReference type="Pfam" id="PF02350">
    <property type="entry name" value="Epimerase_2"/>
    <property type="match status" value="1"/>
</dbReference>
<dbReference type="EC" id="5.1.3.14" evidence="3"/>
<dbReference type="NCBIfam" id="TIGR00236">
    <property type="entry name" value="wecB"/>
    <property type="match status" value="1"/>
</dbReference>
<evidence type="ECO:0000313" key="7">
    <source>
        <dbReference type="EMBL" id="XCM81746.1"/>
    </source>
</evidence>
<name>A0AAU8K303_9ACTN</name>
<evidence type="ECO:0000259" key="6">
    <source>
        <dbReference type="Pfam" id="PF02350"/>
    </source>
</evidence>
<protein>
    <recommendedName>
        <fullName evidence="3">UDP-N-acetylglucosamine 2-epimerase (non-hydrolyzing)</fullName>
        <ecNumber evidence="3">5.1.3.14</ecNumber>
    </recommendedName>
</protein>
<proteinExistence type="inferred from homology"/>
<feature type="region of interest" description="Disordered" evidence="5">
    <location>
        <begin position="1"/>
        <end position="23"/>
    </location>
</feature>
<organism evidence="7">
    <name type="scientific">Kitasatospora camelliae</name>
    <dbReference type="NCBI Taxonomy" id="3156397"/>
    <lineage>
        <taxon>Bacteria</taxon>
        <taxon>Bacillati</taxon>
        <taxon>Actinomycetota</taxon>
        <taxon>Actinomycetes</taxon>
        <taxon>Kitasatosporales</taxon>
        <taxon>Streptomycetaceae</taxon>
        <taxon>Kitasatospora</taxon>
    </lineage>
</organism>
<dbReference type="RefSeq" id="WP_354642673.1">
    <property type="nucleotide sequence ID" value="NZ_CP159872.1"/>
</dbReference>
<dbReference type="AlphaFoldDB" id="A0AAU8K303"/>
<dbReference type="InterPro" id="IPR029767">
    <property type="entry name" value="WecB-like"/>
</dbReference>
<dbReference type="EMBL" id="CP159872">
    <property type="protein sequence ID" value="XCM81746.1"/>
    <property type="molecule type" value="Genomic_DNA"/>
</dbReference>
<dbReference type="PANTHER" id="PTHR43174:SF2">
    <property type="entry name" value="UDP-N-ACETYLGLUCOSAMINE 2-EPIMERASE"/>
    <property type="match status" value="1"/>
</dbReference>
<dbReference type="GO" id="GO:0008761">
    <property type="term" value="F:UDP-N-acetylglucosamine 2-epimerase activity"/>
    <property type="evidence" value="ECO:0007669"/>
    <property type="project" value="UniProtKB-EC"/>
</dbReference>
<comment type="similarity">
    <text evidence="2 4">Belongs to the UDP-N-acetylglucosamine 2-epimerase family.</text>
</comment>
<dbReference type="KEGG" id="kcm:ABWK59_24025"/>
<evidence type="ECO:0000256" key="4">
    <source>
        <dbReference type="RuleBase" id="RU003513"/>
    </source>
</evidence>
<feature type="domain" description="UDP-N-acetylglucosamine 2-epimerase" evidence="6">
    <location>
        <begin position="46"/>
        <end position="381"/>
    </location>
</feature>